<evidence type="ECO:0000313" key="2">
    <source>
        <dbReference type="EMBL" id="MFC7410183.1"/>
    </source>
</evidence>
<reference evidence="3" key="1">
    <citation type="journal article" date="2019" name="Int. J. Syst. Evol. Microbiol.">
        <title>The Global Catalogue of Microorganisms (GCM) 10K type strain sequencing project: providing services to taxonomists for standard genome sequencing and annotation.</title>
        <authorList>
            <consortium name="The Broad Institute Genomics Platform"/>
            <consortium name="The Broad Institute Genome Sequencing Center for Infectious Disease"/>
            <person name="Wu L."/>
            <person name="Ma J."/>
        </authorList>
    </citation>
    <scope>NUCLEOTIDE SEQUENCE [LARGE SCALE GENOMIC DNA]</scope>
    <source>
        <strain evidence="3">CGMCC 1.12371</strain>
    </source>
</reference>
<feature type="chain" id="PRO_5045654132" evidence="1">
    <location>
        <begin position="22"/>
        <end position="156"/>
    </location>
</feature>
<dbReference type="InterPro" id="IPR038695">
    <property type="entry name" value="Saro_0823-like_sf"/>
</dbReference>
<name>A0ABW2QS58_9BURK</name>
<dbReference type="EMBL" id="JBHTCA010000012">
    <property type="protein sequence ID" value="MFC7410183.1"/>
    <property type="molecule type" value="Genomic_DNA"/>
</dbReference>
<sequence length="156" mass="17142">MNALPRLLLCVVLSASGALHAQEGPQLNLQRVKLSAGMHQIDAQVALTPQQRAVGLMHRKEMPTHEGMLFVFEQPGVQCFWMKNTLLPLTAAFIADDGTIVNLADMKPQTTDSHCSAKPVRYVLEMNQGWFAKRNIQAGARLRGQPFAQAPGNTKP</sequence>
<dbReference type="RefSeq" id="WP_382224876.1">
    <property type="nucleotide sequence ID" value="NZ_JBHTCA010000012.1"/>
</dbReference>
<keyword evidence="3" id="KW-1185">Reference proteome</keyword>
<dbReference type="Pfam" id="PF02643">
    <property type="entry name" value="DUF192"/>
    <property type="match status" value="1"/>
</dbReference>
<dbReference type="PANTHER" id="PTHR37953">
    <property type="entry name" value="UPF0127 PROTEIN MJ1496"/>
    <property type="match status" value="1"/>
</dbReference>
<protein>
    <submittedName>
        <fullName evidence="2">DUF192 domain-containing protein</fullName>
    </submittedName>
</protein>
<gene>
    <name evidence="2" type="ORF">ACFQPB_15045</name>
</gene>
<feature type="signal peptide" evidence="1">
    <location>
        <begin position="1"/>
        <end position="21"/>
    </location>
</feature>
<comment type="caution">
    <text evidence="2">The sequence shown here is derived from an EMBL/GenBank/DDBJ whole genome shotgun (WGS) entry which is preliminary data.</text>
</comment>
<dbReference type="PANTHER" id="PTHR37953:SF1">
    <property type="entry name" value="UPF0127 PROTEIN MJ1496"/>
    <property type="match status" value="1"/>
</dbReference>
<evidence type="ECO:0000313" key="3">
    <source>
        <dbReference type="Proteomes" id="UP001596501"/>
    </source>
</evidence>
<proteinExistence type="predicted"/>
<accession>A0ABW2QS58</accession>
<dbReference type="Gene3D" id="2.60.120.1140">
    <property type="entry name" value="Protein of unknown function DUF192"/>
    <property type="match status" value="1"/>
</dbReference>
<dbReference type="Proteomes" id="UP001596501">
    <property type="component" value="Unassembled WGS sequence"/>
</dbReference>
<dbReference type="InterPro" id="IPR003795">
    <property type="entry name" value="DUF192"/>
</dbReference>
<organism evidence="2 3">
    <name type="scientific">Hydrogenophaga atypica</name>
    <dbReference type="NCBI Taxonomy" id="249409"/>
    <lineage>
        <taxon>Bacteria</taxon>
        <taxon>Pseudomonadati</taxon>
        <taxon>Pseudomonadota</taxon>
        <taxon>Betaproteobacteria</taxon>
        <taxon>Burkholderiales</taxon>
        <taxon>Comamonadaceae</taxon>
        <taxon>Hydrogenophaga</taxon>
    </lineage>
</organism>
<evidence type="ECO:0000256" key="1">
    <source>
        <dbReference type="SAM" id="SignalP"/>
    </source>
</evidence>
<keyword evidence="1" id="KW-0732">Signal</keyword>